<dbReference type="Proteomes" id="UP000229894">
    <property type="component" value="Unassembled WGS sequence"/>
</dbReference>
<reference evidence="2" key="1">
    <citation type="submission" date="2017-09" db="EMBL/GenBank/DDBJ databases">
        <title>Depth-based differentiation of microbial function through sediment-hosted aquifers and enrichment of novel symbionts in the deep terrestrial subsurface.</title>
        <authorList>
            <person name="Probst A.J."/>
            <person name="Ladd B."/>
            <person name="Jarett J.K."/>
            <person name="Geller-Mcgrath D.E."/>
            <person name="Sieber C.M.K."/>
            <person name="Emerson J.B."/>
            <person name="Anantharaman K."/>
            <person name="Thomas B.C."/>
            <person name="Malmstrom R."/>
            <person name="Stieglmeier M."/>
            <person name="Klingl A."/>
            <person name="Woyke T."/>
            <person name="Ryan C.M."/>
            <person name="Banfield J.F."/>
        </authorList>
    </citation>
    <scope>NUCLEOTIDE SEQUENCE [LARGE SCALE GENOMIC DNA]</scope>
</reference>
<proteinExistence type="predicted"/>
<evidence type="ECO:0000313" key="2">
    <source>
        <dbReference type="Proteomes" id="UP000229894"/>
    </source>
</evidence>
<organism evidence="1 2">
    <name type="scientific">Candidatus Portnoybacteria bacterium CG03_land_8_20_14_0_80_41_10</name>
    <dbReference type="NCBI Taxonomy" id="1974808"/>
    <lineage>
        <taxon>Bacteria</taxon>
        <taxon>Candidatus Portnoyibacteriota</taxon>
    </lineage>
</organism>
<evidence type="ECO:0000313" key="1">
    <source>
        <dbReference type="EMBL" id="PIV10313.1"/>
    </source>
</evidence>
<accession>A0A2M7BUR3</accession>
<dbReference type="EMBL" id="PEUX01000028">
    <property type="protein sequence ID" value="PIV10313.1"/>
    <property type="molecule type" value="Genomic_DNA"/>
</dbReference>
<protein>
    <submittedName>
        <fullName evidence="1">Uncharacterized protein</fullName>
    </submittedName>
</protein>
<sequence>MALSGLSHQEEAMIRKMVEGISKIDFRSLEEKIKEILEKLKDEGKITGFLPKARYQNFRGFLAITVGRTKYNVIPIRIIDREQTEEELEKELIDSLQQT</sequence>
<gene>
    <name evidence="1" type="ORF">COS49_01185</name>
</gene>
<comment type="caution">
    <text evidence="1">The sequence shown here is derived from an EMBL/GenBank/DDBJ whole genome shotgun (WGS) entry which is preliminary data.</text>
</comment>
<dbReference type="AlphaFoldDB" id="A0A2M7BUR3"/>
<name>A0A2M7BUR3_9BACT</name>